<reference evidence="3" key="1">
    <citation type="submission" date="2016-07" db="EMBL/GenBank/DDBJ databases">
        <authorList>
            <person name="Florea S."/>
            <person name="Webb J.S."/>
            <person name="Jaromczyk J."/>
            <person name="Schardl C.L."/>
        </authorList>
    </citation>
    <scope>NUCLEOTIDE SEQUENCE [LARGE SCALE GENOMIC DNA]</scope>
    <source>
        <strain evidence="3">Z6</strain>
    </source>
</reference>
<dbReference type="Pfam" id="PF09936">
    <property type="entry name" value="Methyltrn_RNA_4"/>
    <property type="match status" value="1"/>
</dbReference>
<evidence type="ECO:0000313" key="2">
    <source>
        <dbReference type="EMBL" id="OCL27055.1"/>
    </source>
</evidence>
<dbReference type="CDD" id="cd18085">
    <property type="entry name" value="TM1570-like"/>
    <property type="match status" value="1"/>
</dbReference>
<dbReference type="AlphaFoldDB" id="A0A1C0A9U9"/>
<evidence type="ECO:0000313" key="3">
    <source>
        <dbReference type="Proteomes" id="UP000093514"/>
    </source>
</evidence>
<dbReference type="InterPro" id="IPR019230">
    <property type="entry name" value="RNA_MeTrfase_C_dom"/>
</dbReference>
<dbReference type="OrthoDB" id="9794931at2"/>
<dbReference type="RefSeq" id="WP_068716557.1">
    <property type="nucleotide sequence ID" value="NZ_LWDV01000008.1"/>
</dbReference>
<feature type="domain" description="tRNA (guanine-N(1)-)-methyltransferase C-terminal" evidence="1">
    <location>
        <begin position="6"/>
        <end position="186"/>
    </location>
</feature>
<evidence type="ECO:0000259" key="1">
    <source>
        <dbReference type="Pfam" id="PF09936"/>
    </source>
</evidence>
<dbReference type="Proteomes" id="UP000093514">
    <property type="component" value="Unassembled WGS sequence"/>
</dbReference>
<name>A0A1C0A9U9_9FIRM</name>
<dbReference type="Gene3D" id="3.40.1280.10">
    <property type="match status" value="1"/>
</dbReference>
<sequence length="191" mass="21856">MGEPRFYLALLHNPVYNKRMEVITTTVTNFDLHDIARSSKTYDVNKYYIVNHLESQQSLVARMKEYWSGDFGAEYNPDRKEAFSILDIKAELADVVADIKDIEGEEPILVTTDARTYPNTITYKALREKIHSGDKPYLVLLGTGWGLTKEVMNSTEYILEPIYGRGDYNHLSVRSAAAIILDRLLGESWWG</sequence>
<keyword evidence="3" id="KW-1185">Reference proteome</keyword>
<gene>
    <name evidence="2" type="ORF">U472_06105</name>
</gene>
<comment type="caution">
    <text evidence="2">The sequence shown here is derived from an EMBL/GenBank/DDBJ whole genome shotgun (WGS) entry which is preliminary data.</text>
</comment>
<organism evidence="2 3">
    <name type="scientific">Orenia metallireducens</name>
    <dbReference type="NCBI Taxonomy" id="1413210"/>
    <lineage>
        <taxon>Bacteria</taxon>
        <taxon>Bacillati</taxon>
        <taxon>Bacillota</taxon>
        <taxon>Clostridia</taxon>
        <taxon>Halanaerobiales</taxon>
        <taxon>Halobacteroidaceae</taxon>
        <taxon>Orenia</taxon>
    </lineage>
</organism>
<accession>A0A1C0A9U9</accession>
<dbReference type="EMBL" id="LWDV01000008">
    <property type="protein sequence ID" value="OCL27055.1"/>
    <property type="molecule type" value="Genomic_DNA"/>
</dbReference>
<dbReference type="InterPro" id="IPR029026">
    <property type="entry name" value="tRNA_m1G_MTases_N"/>
</dbReference>
<protein>
    <recommendedName>
        <fullName evidence="1">tRNA (guanine-N(1)-)-methyltransferase C-terminal domain-containing protein</fullName>
    </recommendedName>
</protein>
<reference evidence="2 3" key="2">
    <citation type="submission" date="2016-08" db="EMBL/GenBank/DDBJ databases">
        <title>Orenia metallireducens sp. nov. strain Z6, a Novel Metal-reducing Firmicute from the Deep Subsurface.</title>
        <authorList>
            <person name="Maxim B.I."/>
            <person name="Kenneth K."/>
            <person name="Flynn T.M."/>
            <person name="Oloughlin E.J."/>
            <person name="Locke R.A."/>
            <person name="Weber J.R."/>
            <person name="Egan S.M."/>
            <person name="Mackie R.I."/>
            <person name="Cann I.K."/>
        </authorList>
    </citation>
    <scope>NUCLEOTIDE SEQUENCE [LARGE SCALE GENOMIC DNA]</scope>
    <source>
        <strain evidence="2 3">Z6</strain>
    </source>
</reference>
<proteinExistence type="predicted"/>